<protein>
    <submittedName>
        <fullName evidence="1">Uncharacterized protein</fullName>
    </submittedName>
</protein>
<gene>
    <name evidence="1" type="ORF">KUTeg_002370</name>
</gene>
<keyword evidence="2" id="KW-1185">Reference proteome</keyword>
<name>A0ABQ9FU50_TEGGR</name>
<comment type="caution">
    <text evidence="1">The sequence shown here is derived from an EMBL/GenBank/DDBJ whole genome shotgun (WGS) entry which is preliminary data.</text>
</comment>
<proteinExistence type="predicted"/>
<organism evidence="1 2">
    <name type="scientific">Tegillarca granosa</name>
    <name type="common">Malaysian cockle</name>
    <name type="synonym">Anadara granosa</name>
    <dbReference type="NCBI Taxonomy" id="220873"/>
    <lineage>
        <taxon>Eukaryota</taxon>
        <taxon>Metazoa</taxon>
        <taxon>Spiralia</taxon>
        <taxon>Lophotrochozoa</taxon>
        <taxon>Mollusca</taxon>
        <taxon>Bivalvia</taxon>
        <taxon>Autobranchia</taxon>
        <taxon>Pteriomorphia</taxon>
        <taxon>Arcoida</taxon>
        <taxon>Arcoidea</taxon>
        <taxon>Arcidae</taxon>
        <taxon>Tegillarca</taxon>
    </lineage>
</organism>
<evidence type="ECO:0000313" key="2">
    <source>
        <dbReference type="Proteomes" id="UP001217089"/>
    </source>
</evidence>
<accession>A0ABQ9FU50</accession>
<reference evidence="1 2" key="1">
    <citation type="submission" date="2022-12" db="EMBL/GenBank/DDBJ databases">
        <title>Chromosome-level genome of Tegillarca granosa.</title>
        <authorList>
            <person name="Kim J."/>
        </authorList>
    </citation>
    <scope>NUCLEOTIDE SEQUENCE [LARGE SCALE GENOMIC DNA]</scope>
    <source>
        <strain evidence="1">Teg-2019</strain>
        <tissue evidence="1">Adductor muscle</tissue>
    </source>
</reference>
<dbReference type="Proteomes" id="UP001217089">
    <property type="component" value="Unassembled WGS sequence"/>
</dbReference>
<dbReference type="EMBL" id="JARBDR010000141">
    <property type="protein sequence ID" value="KAJ8320783.1"/>
    <property type="molecule type" value="Genomic_DNA"/>
</dbReference>
<evidence type="ECO:0000313" key="1">
    <source>
        <dbReference type="EMBL" id="KAJ8320783.1"/>
    </source>
</evidence>
<sequence>MKCVDVIFSPQINTHKSHAMVIKPDMEYENNQNSIDPDFPLIDAPKIPSPSRARLLAMLLRGYNDVEDYLTDTRTRERVSKRQRQCFWSVVTCF</sequence>